<dbReference type="Gene3D" id="3.20.20.30">
    <property type="entry name" value="Luciferase-like domain"/>
    <property type="match status" value="1"/>
</dbReference>
<dbReference type="EMBL" id="UINC01000777">
    <property type="protein sequence ID" value="SUZ60995.1"/>
    <property type="molecule type" value="Genomic_DNA"/>
</dbReference>
<reference evidence="2" key="1">
    <citation type="submission" date="2018-05" db="EMBL/GenBank/DDBJ databases">
        <authorList>
            <person name="Lanie J.A."/>
            <person name="Ng W.-L."/>
            <person name="Kazmierczak K.M."/>
            <person name="Andrzejewski T.M."/>
            <person name="Davidsen T.M."/>
            <person name="Wayne K.J."/>
            <person name="Tettelin H."/>
            <person name="Glass J.I."/>
            <person name="Rusch D."/>
            <person name="Podicherti R."/>
            <person name="Tsui H.-C.T."/>
            <person name="Winkler M.E."/>
        </authorList>
    </citation>
    <scope>NUCLEOTIDE SEQUENCE</scope>
</reference>
<dbReference type="InterPro" id="IPR050766">
    <property type="entry name" value="Bact_Lucif_Oxidored"/>
</dbReference>
<dbReference type="PANTHER" id="PTHR30137:SF6">
    <property type="entry name" value="LUCIFERASE-LIKE MONOOXYGENASE"/>
    <property type="match status" value="1"/>
</dbReference>
<proteinExistence type="predicted"/>
<evidence type="ECO:0000313" key="2">
    <source>
        <dbReference type="EMBL" id="SUZ60995.1"/>
    </source>
</evidence>
<dbReference type="Pfam" id="PF00296">
    <property type="entry name" value="Bac_luciferase"/>
    <property type="match status" value="1"/>
</dbReference>
<dbReference type="SUPFAM" id="SSF51679">
    <property type="entry name" value="Bacterial luciferase-like"/>
    <property type="match status" value="1"/>
</dbReference>
<feature type="non-terminal residue" evidence="2">
    <location>
        <position position="345"/>
    </location>
</feature>
<accession>A0A381P231</accession>
<dbReference type="GO" id="GO:0016705">
    <property type="term" value="F:oxidoreductase activity, acting on paired donors, with incorporation or reduction of molecular oxygen"/>
    <property type="evidence" value="ECO:0007669"/>
    <property type="project" value="InterPro"/>
</dbReference>
<feature type="non-terminal residue" evidence="2">
    <location>
        <position position="1"/>
    </location>
</feature>
<dbReference type="InterPro" id="IPR036661">
    <property type="entry name" value="Luciferase-like_sf"/>
</dbReference>
<protein>
    <recommendedName>
        <fullName evidence="1">Luciferase-like domain-containing protein</fullName>
    </recommendedName>
</protein>
<name>A0A381P231_9ZZZZ</name>
<gene>
    <name evidence="2" type="ORF">METZ01_LOCUS13849</name>
</gene>
<dbReference type="GO" id="GO:0005829">
    <property type="term" value="C:cytosol"/>
    <property type="evidence" value="ECO:0007669"/>
    <property type="project" value="TreeGrafter"/>
</dbReference>
<dbReference type="PANTHER" id="PTHR30137">
    <property type="entry name" value="LUCIFERASE-LIKE MONOOXYGENASE"/>
    <property type="match status" value="1"/>
</dbReference>
<dbReference type="InterPro" id="IPR011251">
    <property type="entry name" value="Luciferase-like_dom"/>
</dbReference>
<evidence type="ECO:0000259" key="1">
    <source>
        <dbReference type="Pfam" id="PF00296"/>
    </source>
</evidence>
<dbReference type="AlphaFoldDB" id="A0A381P231"/>
<sequence>MHVGMSVIFQNPGERIPDQQVYQQDLALALQAEPLGFDSVWSVEHHFTSYTMCPDVLQFLTYMAGATESIQLGSMVCVLPWHDPLRVIEQISMLDNLSGGRLILGLGRGTGKIEFDGFQTDMASARLRFKESTEMVLNAMENGYAEYHGELLEQPRVDIRPRPVNSMRGRAYAAAVSPDSARIMAEMGVGILIVPQKPWKAVRQELQDYRDVYRNANGEEPPPPMVAGWTFVDENADRAEEKAREFIGGYWDSIIDHYQFDKPHLKDTPGYEHHGLMYDRLKAPGGLEMMTDFFIDLQLWGTPEQVYDKICNLQEQTFMDGYVGVFSFAGMDHSEADRNMNLFAR</sequence>
<feature type="domain" description="Luciferase-like" evidence="1">
    <location>
        <begin position="1"/>
        <end position="316"/>
    </location>
</feature>
<organism evidence="2">
    <name type="scientific">marine metagenome</name>
    <dbReference type="NCBI Taxonomy" id="408172"/>
    <lineage>
        <taxon>unclassified sequences</taxon>
        <taxon>metagenomes</taxon>
        <taxon>ecological metagenomes</taxon>
    </lineage>
</organism>